<feature type="domain" description="Reverse transcriptase" evidence="2">
    <location>
        <begin position="1"/>
        <end position="75"/>
    </location>
</feature>
<dbReference type="InterPro" id="IPR051083">
    <property type="entry name" value="GrpII_Intron_Splice-Mob/Def"/>
</dbReference>
<dbReference type="PANTHER" id="PTHR34047">
    <property type="entry name" value="NUCLEAR INTRON MATURASE 1, MITOCHONDRIAL-RELATED"/>
    <property type="match status" value="1"/>
</dbReference>
<comment type="caution">
    <text evidence="3">The sequence shown here is derived from an EMBL/GenBank/DDBJ whole genome shotgun (WGS) entry which is preliminary data.</text>
</comment>
<dbReference type="Proteomes" id="UP001528823">
    <property type="component" value="Unassembled WGS sequence"/>
</dbReference>
<comment type="similarity">
    <text evidence="1">Belongs to the bacterial reverse transcriptase family.</text>
</comment>
<gene>
    <name evidence="3" type="ORF">ORQ98_10565</name>
</gene>
<dbReference type="RefSeq" id="WP_274688761.1">
    <property type="nucleotide sequence ID" value="NZ_JAPMOU010000010.1"/>
</dbReference>
<organism evidence="3 4">
    <name type="scientific">Spartinivicinus poritis</name>
    <dbReference type="NCBI Taxonomy" id="2994640"/>
    <lineage>
        <taxon>Bacteria</taxon>
        <taxon>Pseudomonadati</taxon>
        <taxon>Pseudomonadota</taxon>
        <taxon>Gammaproteobacteria</taxon>
        <taxon>Oceanospirillales</taxon>
        <taxon>Zooshikellaceae</taxon>
        <taxon>Spartinivicinus</taxon>
    </lineage>
</organism>
<dbReference type="EMBL" id="JAPMOU010000010">
    <property type="protein sequence ID" value="MDE1462414.1"/>
    <property type="molecule type" value="Genomic_DNA"/>
</dbReference>
<evidence type="ECO:0000259" key="2">
    <source>
        <dbReference type="PROSITE" id="PS50878"/>
    </source>
</evidence>
<dbReference type="Pfam" id="PF00078">
    <property type="entry name" value="RVT_1"/>
    <property type="match status" value="1"/>
</dbReference>
<dbReference type="Pfam" id="PF08388">
    <property type="entry name" value="GIIM"/>
    <property type="match status" value="1"/>
</dbReference>
<evidence type="ECO:0000256" key="1">
    <source>
        <dbReference type="ARBA" id="ARBA00034120"/>
    </source>
</evidence>
<keyword evidence="3" id="KW-0548">Nucleotidyltransferase</keyword>
<proteinExistence type="inferred from homology"/>
<keyword evidence="3" id="KW-0808">Transferase</keyword>
<dbReference type="SUPFAM" id="SSF56672">
    <property type="entry name" value="DNA/RNA polymerases"/>
    <property type="match status" value="1"/>
</dbReference>
<keyword evidence="4" id="KW-1185">Reference proteome</keyword>
<dbReference type="InterPro" id="IPR043502">
    <property type="entry name" value="DNA/RNA_pol_sf"/>
</dbReference>
<dbReference type="InterPro" id="IPR000477">
    <property type="entry name" value="RT_dom"/>
</dbReference>
<sequence length="241" mass="28155">LEKQVKQAAPKKADKINFISYADDFVITGASQELLESKIKPLVREFLKERGLELSEEKTKITHIGTGFDFLGFNIRKYKEKLLIKPAKQNVLSFVNNIKAIIKKHPTMAAGDLIRILNPKIIGWGNYYKHAVAKRTFGYIDNQIFKSLYKWSKRRHPNKNTEWIIRKYYGVQGYPKWIFQGKTLINNQITCLYLAKMSKIPIKRHIKIKGNANPFDPVYAERRSNRKNWRNTWAKMPMAAL</sequence>
<dbReference type="GO" id="GO:0003964">
    <property type="term" value="F:RNA-directed DNA polymerase activity"/>
    <property type="evidence" value="ECO:0007669"/>
    <property type="project" value="UniProtKB-KW"/>
</dbReference>
<accession>A0ABT5U7R7</accession>
<dbReference type="PROSITE" id="PS50878">
    <property type="entry name" value="RT_POL"/>
    <property type="match status" value="1"/>
</dbReference>
<protein>
    <submittedName>
        <fullName evidence="3">Reverse transcriptase domain-containing protein</fullName>
    </submittedName>
</protein>
<dbReference type="InterPro" id="IPR013597">
    <property type="entry name" value="Mat_intron_G2"/>
</dbReference>
<name>A0ABT5U7R7_9GAMM</name>
<evidence type="ECO:0000313" key="3">
    <source>
        <dbReference type="EMBL" id="MDE1462414.1"/>
    </source>
</evidence>
<reference evidence="3 4" key="1">
    <citation type="submission" date="2022-11" db="EMBL/GenBank/DDBJ databases">
        <title>Spartinivicinus poritis sp. nov., isolated from scleractinian coral Porites lutea.</title>
        <authorList>
            <person name="Zhang G."/>
            <person name="Cai L."/>
            <person name="Wei Q."/>
        </authorList>
    </citation>
    <scope>NUCLEOTIDE SEQUENCE [LARGE SCALE GENOMIC DNA]</scope>
    <source>
        <strain evidence="3 4">A2-2</strain>
    </source>
</reference>
<evidence type="ECO:0000313" key="4">
    <source>
        <dbReference type="Proteomes" id="UP001528823"/>
    </source>
</evidence>
<dbReference type="PANTHER" id="PTHR34047:SF10">
    <property type="entry name" value="GROUP II INTRON-ASSOCIATED OPEN READING FRAME"/>
    <property type="match status" value="1"/>
</dbReference>
<feature type="non-terminal residue" evidence="3">
    <location>
        <position position="1"/>
    </location>
</feature>
<keyword evidence="3" id="KW-0695">RNA-directed DNA polymerase</keyword>